<gene>
    <name evidence="1" type="ORF">GALL_329890</name>
</gene>
<accession>A0A1J5RAM4</accession>
<protein>
    <submittedName>
        <fullName evidence="1">Uncharacterized protein</fullName>
    </submittedName>
</protein>
<reference evidence="1" key="1">
    <citation type="submission" date="2016-10" db="EMBL/GenBank/DDBJ databases">
        <title>Sequence of Gallionella enrichment culture.</title>
        <authorList>
            <person name="Poehlein A."/>
            <person name="Muehling M."/>
            <person name="Daniel R."/>
        </authorList>
    </citation>
    <scope>NUCLEOTIDE SEQUENCE</scope>
</reference>
<dbReference type="AntiFam" id="ANF00142">
    <property type="entry name" value="Shadow ORF (opposite yadG)"/>
</dbReference>
<organism evidence="1">
    <name type="scientific">mine drainage metagenome</name>
    <dbReference type="NCBI Taxonomy" id="410659"/>
    <lineage>
        <taxon>unclassified sequences</taxon>
        <taxon>metagenomes</taxon>
        <taxon>ecological metagenomes</taxon>
    </lineage>
</organism>
<comment type="caution">
    <text evidence="1">The sequence shown here is derived from an EMBL/GenBank/DDBJ whole genome shotgun (WGS) entry which is preliminary data.</text>
</comment>
<name>A0A1J5RAM4_9ZZZZ</name>
<evidence type="ECO:0000313" key="1">
    <source>
        <dbReference type="EMBL" id="OIQ85197.1"/>
    </source>
</evidence>
<dbReference type="AlphaFoldDB" id="A0A1J5RAM4"/>
<sequence length="244" mass="26056">MTGACLLAHQRGVRVALGLSQSAQLLVEPGRTTLALALEIGQSAGEDRDLATFDHPQPIEHLVQQLQIMSRRDDGSIETLQHAHQRAAIVPVQMVGRLVEQQQARRPLHRRAQGPVQTLAAAAIARLGEDLGYETEPGDVVGDDPATLGLEIAAEHAQKRRLAATVVTDDGHAVACIDAFGKIGEQDLAPAFEAKIDDAKNGHGQPRSALMDVRACCHAGAIRLQAEVRMGVDRVSSFSLKATS</sequence>
<dbReference type="EMBL" id="MLJW01000562">
    <property type="protein sequence ID" value="OIQ85197.1"/>
    <property type="molecule type" value="Genomic_DNA"/>
</dbReference>
<proteinExistence type="predicted"/>